<name>A0ABP9RAR6_9PSEU</name>
<keyword evidence="2" id="KW-1185">Reference proteome</keyword>
<accession>A0ABP9RAR6</accession>
<dbReference type="Proteomes" id="UP001428817">
    <property type="component" value="Unassembled WGS sequence"/>
</dbReference>
<reference evidence="2" key="1">
    <citation type="journal article" date="2019" name="Int. J. Syst. Evol. Microbiol.">
        <title>The Global Catalogue of Microorganisms (GCM) 10K type strain sequencing project: providing services to taxonomists for standard genome sequencing and annotation.</title>
        <authorList>
            <consortium name="The Broad Institute Genomics Platform"/>
            <consortium name="The Broad Institute Genome Sequencing Center for Infectious Disease"/>
            <person name="Wu L."/>
            <person name="Ma J."/>
        </authorList>
    </citation>
    <scope>NUCLEOTIDE SEQUENCE [LARGE SCALE GENOMIC DNA]</scope>
    <source>
        <strain evidence="2">JCM 18303</strain>
    </source>
</reference>
<dbReference type="SUPFAM" id="SSF159238">
    <property type="entry name" value="SO1590-like"/>
    <property type="match status" value="1"/>
</dbReference>
<evidence type="ECO:0008006" key="3">
    <source>
        <dbReference type="Google" id="ProtNLM"/>
    </source>
</evidence>
<dbReference type="Gene3D" id="2.40.350.10">
    <property type="entry name" value="SO1590-like"/>
    <property type="match status" value="1"/>
</dbReference>
<comment type="caution">
    <text evidence="1">The sequence shown here is derived from an EMBL/GenBank/DDBJ whole genome shotgun (WGS) entry which is preliminary data.</text>
</comment>
<sequence length="145" mass="15448">MSYQHKANGRFNVASWSETLVTDIDGTGTTVGETYYPGRGLTRAEVSYAYTGDIEGTGEVVYLIAYRAEAAPVLGFERFTGSIAGHEGTCVFRHVGSQDKGSVTARIEVVPEMGTGGLETLRGTADLNIAGHSETGYDLTLAFDI</sequence>
<protein>
    <recommendedName>
        <fullName evidence="3">DUF3224 domain-containing protein</fullName>
    </recommendedName>
</protein>
<proteinExistence type="predicted"/>
<organism evidence="1 2">
    <name type="scientific">Pseudonocardia eucalypti</name>
    <dbReference type="NCBI Taxonomy" id="648755"/>
    <lineage>
        <taxon>Bacteria</taxon>
        <taxon>Bacillati</taxon>
        <taxon>Actinomycetota</taxon>
        <taxon>Actinomycetes</taxon>
        <taxon>Pseudonocardiales</taxon>
        <taxon>Pseudonocardiaceae</taxon>
        <taxon>Pseudonocardia</taxon>
    </lineage>
</organism>
<gene>
    <name evidence="1" type="ORF">GCM10023321_77510</name>
</gene>
<evidence type="ECO:0000313" key="1">
    <source>
        <dbReference type="EMBL" id="GAA5174186.1"/>
    </source>
</evidence>
<evidence type="ECO:0000313" key="2">
    <source>
        <dbReference type="Proteomes" id="UP001428817"/>
    </source>
</evidence>
<dbReference type="InterPro" id="IPR023159">
    <property type="entry name" value="SO1590-like_sf"/>
</dbReference>
<dbReference type="InterPro" id="IPR021607">
    <property type="entry name" value="DUF3224"/>
</dbReference>
<dbReference type="RefSeq" id="WP_185059957.1">
    <property type="nucleotide sequence ID" value="NZ_BAABJP010000058.1"/>
</dbReference>
<dbReference type="EMBL" id="BAABJP010000058">
    <property type="protein sequence ID" value="GAA5174186.1"/>
    <property type="molecule type" value="Genomic_DNA"/>
</dbReference>
<dbReference type="Pfam" id="PF11528">
    <property type="entry name" value="DUF3224"/>
    <property type="match status" value="1"/>
</dbReference>